<dbReference type="InterPro" id="IPR001806">
    <property type="entry name" value="Small_GTPase"/>
</dbReference>
<keyword evidence="9" id="KW-0636">Prenylation</keyword>
<reference evidence="10" key="1">
    <citation type="submission" date="2023-03" db="EMBL/GenBank/DDBJ databases">
        <title>Massive genome expansion in bonnet fungi (Mycena s.s.) driven by repeated elements and novel gene families across ecological guilds.</title>
        <authorList>
            <consortium name="Lawrence Berkeley National Laboratory"/>
            <person name="Harder C.B."/>
            <person name="Miyauchi S."/>
            <person name="Viragh M."/>
            <person name="Kuo A."/>
            <person name="Thoen E."/>
            <person name="Andreopoulos B."/>
            <person name="Lu D."/>
            <person name="Skrede I."/>
            <person name="Drula E."/>
            <person name="Henrissat B."/>
            <person name="Morin E."/>
            <person name="Kohler A."/>
            <person name="Barry K."/>
            <person name="LaButti K."/>
            <person name="Morin E."/>
            <person name="Salamov A."/>
            <person name="Lipzen A."/>
            <person name="Mereny Z."/>
            <person name="Hegedus B."/>
            <person name="Baldrian P."/>
            <person name="Stursova M."/>
            <person name="Weitz H."/>
            <person name="Taylor A."/>
            <person name="Grigoriev I.V."/>
            <person name="Nagy L.G."/>
            <person name="Martin F."/>
            <person name="Kauserud H."/>
        </authorList>
    </citation>
    <scope>NUCLEOTIDE SEQUENCE</scope>
    <source>
        <strain evidence="10">CBHHK188m</strain>
    </source>
</reference>
<evidence type="ECO:0000256" key="2">
    <source>
        <dbReference type="ARBA" id="ARBA00010142"/>
    </source>
</evidence>
<dbReference type="SMART" id="SM00175">
    <property type="entry name" value="RAB"/>
    <property type="match status" value="1"/>
</dbReference>
<dbReference type="EMBL" id="JARJLG010000010">
    <property type="protein sequence ID" value="KAJ7777628.1"/>
    <property type="molecule type" value="Genomic_DNA"/>
</dbReference>
<dbReference type="InterPro" id="IPR027417">
    <property type="entry name" value="P-loop_NTPase"/>
</dbReference>
<dbReference type="GO" id="GO:0003924">
    <property type="term" value="F:GTPase activity"/>
    <property type="evidence" value="ECO:0007669"/>
    <property type="project" value="InterPro"/>
</dbReference>
<evidence type="ECO:0000256" key="6">
    <source>
        <dbReference type="ARBA" id="ARBA00023134"/>
    </source>
</evidence>
<dbReference type="PANTHER" id="PTHR24072">
    <property type="entry name" value="RHO FAMILY GTPASE"/>
    <property type="match status" value="1"/>
</dbReference>
<dbReference type="NCBIfam" id="TIGR00231">
    <property type="entry name" value="small_GTP"/>
    <property type="match status" value="1"/>
</dbReference>
<sequence length="193" mass="21537">MSPLLQKLIILGDGCCGKTSLLIVFVHGTFPEAYVPYVFDHYISDAINIDGQPVALALFDTGGGEDYDRLRPLSYPQTDAFLICFAVDNRNSLENVRQKWIPEVNHFCPDVPVLLVACKTDLREDPRVQRRNRRIVTTEEGMEVTKGIGAHYYIECSAKLGEGVTEVFRVAAAACLRVGPSNLHAQRRRCVVL</sequence>
<dbReference type="Proteomes" id="UP001215280">
    <property type="component" value="Unassembled WGS sequence"/>
</dbReference>
<gene>
    <name evidence="10" type="ORF">DFH07DRAFT_797452</name>
</gene>
<name>A0AAD7NWA3_9AGAR</name>
<dbReference type="PROSITE" id="PS51420">
    <property type="entry name" value="RHO"/>
    <property type="match status" value="1"/>
</dbReference>
<keyword evidence="3" id="KW-1003">Cell membrane</keyword>
<dbReference type="PRINTS" id="PR00449">
    <property type="entry name" value="RASTRNSFRMNG"/>
</dbReference>
<evidence type="ECO:0000313" key="11">
    <source>
        <dbReference type="Proteomes" id="UP001215280"/>
    </source>
</evidence>
<comment type="similarity">
    <text evidence="2">Belongs to the small GTPase superfamily. Rho family.</text>
</comment>
<dbReference type="InterPro" id="IPR005225">
    <property type="entry name" value="Small_GTP-bd"/>
</dbReference>
<dbReference type="SUPFAM" id="SSF52540">
    <property type="entry name" value="P-loop containing nucleoside triphosphate hydrolases"/>
    <property type="match status" value="1"/>
</dbReference>
<evidence type="ECO:0000256" key="1">
    <source>
        <dbReference type="ARBA" id="ARBA00004342"/>
    </source>
</evidence>
<comment type="subcellular location">
    <subcellularLocation>
        <location evidence="1">Cell membrane</location>
        <topology evidence="1">Lipid-anchor</topology>
        <orientation evidence="1">Cytoplasmic side</orientation>
    </subcellularLocation>
</comment>
<accession>A0AAD7NWA3</accession>
<evidence type="ECO:0000256" key="3">
    <source>
        <dbReference type="ARBA" id="ARBA00022475"/>
    </source>
</evidence>
<dbReference type="SMART" id="SM00173">
    <property type="entry name" value="RAS"/>
    <property type="match status" value="1"/>
</dbReference>
<comment type="caution">
    <text evidence="10">The sequence shown here is derived from an EMBL/GenBank/DDBJ whole genome shotgun (WGS) entry which is preliminary data.</text>
</comment>
<dbReference type="GO" id="GO:0005525">
    <property type="term" value="F:GTP binding"/>
    <property type="evidence" value="ECO:0007669"/>
    <property type="project" value="UniProtKB-KW"/>
</dbReference>
<proteinExistence type="inferred from homology"/>
<dbReference type="Gene3D" id="3.40.50.300">
    <property type="entry name" value="P-loop containing nucleotide triphosphate hydrolases"/>
    <property type="match status" value="1"/>
</dbReference>
<keyword evidence="10" id="KW-0378">Hydrolase</keyword>
<dbReference type="FunFam" id="3.40.50.300:FF:000983">
    <property type="entry name" value="Rho family GTPase"/>
    <property type="match status" value="1"/>
</dbReference>
<keyword evidence="11" id="KW-1185">Reference proteome</keyword>
<evidence type="ECO:0000256" key="4">
    <source>
        <dbReference type="ARBA" id="ARBA00022481"/>
    </source>
</evidence>
<dbReference type="SMART" id="SM00174">
    <property type="entry name" value="RHO"/>
    <property type="match status" value="1"/>
</dbReference>
<dbReference type="PROSITE" id="PS51419">
    <property type="entry name" value="RAB"/>
    <property type="match status" value="1"/>
</dbReference>
<protein>
    <submittedName>
        <fullName evidence="10">P-loop containing nucleoside triphosphate hydrolase protein</fullName>
    </submittedName>
</protein>
<dbReference type="InterPro" id="IPR003578">
    <property type="entry name" value="Small_GTPase_Rho"/>
</dbReference>
<dbReference type="GO" id="GO:0005886">
    <property type="term" value="C:plasma membrane"/>
    <property type="evidence" value="ECO:0007669"/>
    <property type="project" value="UniProtKB-SubCell"/>
</dbReference>
<dbReference type="AlphaFoldDB" id="A0AAD7NWA3"/>
<evidence type="ECO:0000256" key="8">
    <source>
        <dbReference type="ARBA" id="ARBA00023288"/>
    </source>
</evidence>
<keyword evidence="4" id="KW-0488">Methylation</keyword>
<dbReference type="PROSITE" id="PS51421">
    <property type="entry name" value="RAS"/>
    <property type="match status" value="1"/>
</dbReference>
<evidence type="ECO:0000313" key="10">
    <source>
        <dbReference type="EMBL" id="KAJ7777628.1"/>
    </source>
</evidence>
<keyword evidence="6" id="KW-0342">GTP-binding</keyword>
<dbReference type="CDD" id="cd00157">
    <property type="entry name" value="Rho"/>
    <property type="match status" value="1"/>
</dbReference>
<dbReference type="Pfam" id="PF00071">
    <property type="entry name" value="Ras"/>
    <property type="match status" value="1"/>
</dbReference>
<keyword evidence="5" id="KW-0547">Nucleotide-binding</keyword>
<keyword evidence="8" id="KW-0449">Lipoprotein</keyword>
<dbReference type="GO" id="GO:0007264">
    <property type="term" value="P:small GTPase-mediated signal transduction"/>
    <property type="evidence" value="ECO:0007669"/>
    <property type="project" value="InterPro"/>
</dbReference>
<organism evidence="10 11">
    <name type="scientific">Mycena maculata</name>
    <dbReference type="NCBI Taxonomy" id="230809"/>
    <lineage>
        <taxon>Eukaryota</taxon>
        <taxon>Fungi</taxon>
        <taxon>Dikarya</taxon>
        <taxon>Basidiomycota</taxon>
        <taxon>Agaricomycotina</taxon>
        <taxon>Agaricomycetes</taxon>
        <taxon>Agaricomycetidae</taxon>
        <taxon>Agaricales</taxon>
        <taxon>Marasmiineae</taxon>
        <taxon>Mycenaceae</taxon>
        <taxon>Mycena</taxon>
    </lineage>
</organism>
<evidence type="ECO:0000256" key="7">
    <source>
        <dbReference type="ARBA" id="ARBA00023136"/>
    </source>
</evidence>
<keyword evidence="7" id="KW-0472">Membrane</keyword>
<evidence type="ECO:0000256" key="5">
    <source>
        <dbReference type="ARBA" id="ARBA00022741"/>
    </source>
</evidence>
<evidence type="ECO:0000256" key="9">
    <source>
        <dbReference type="ARBA" id="ARBA00023289"/>
    </source>
</evidence>